<evidence type="ECO:0000313" key="2">
    <source>
        <dbReference type="Proteomes" id="UP000299102"/>
    </source>
</evidence>
<gene>
    <name evidence="1" type="ORF">EVAR_16640_1</name>
</gene>
<protein>
    <submittedName>
        <fullName evidence="1">Uncharacterized protein</fullName>
    </submittedName>
</protein>
<dbReference type="Proteomes" id="UP000299102">
    <property type="component" value="Unassembled WGS sequence"/>
</dbReference>
<proteinExistence type="predicted"/>
<keyword evidence="2" id="KW-1185">Reference proteome</keyword>
<comment type="caution">
    <text evidence="1">The sequence shown here is derived from an EMBL/GenBank/DDBJ whole genome shotgun (WGS) entry which is preliminary data.</text>
</comment>
<accession>A0A4C1UZH7</accession>
<evidence type="ECO:0000313" key="1">
    <source>
        <dbReference type="EMBL" id="GBP31865.1"/>
    </source>
</evidence>
<dbReference type="AlphaFoldDB" id="A0A4C1UZH7"/>
<dbReference type="EMBL" id="BGZK01000252">
    <property type="protein sequence ID" value="GBP31865.1"/>
    <property type="molecule type" value="Genomic_DNA"/>
</dbReference>
<sequence>MTAPLARQRLLSTEPLSFGAQQRKGFAVTYNISIRAALYSGQDRDRDRGRVETRDLSDTNRYESLGRGRCACARRNSILLFTIIVAALHHSWTSATSGLRGLFLITCRQNFLRGLFLITCRQNFFVCEALSGARPSAVADVADA</sequence>
<organism evidence="1 2">
    <name type="scientific">Eumeta variegata</name>
    <name type="common">Bagworm moth</name>
    <name type="synonym">Eumeta japonica</name>
    <dbReference type="NCBI Taxonomy" id="151549"/>
    <lineage>
        <taxon>Eukaryota</taxon>
        <taxon>Metazoa</taxon>
        <taxon>Ecdysozoa</taxon>
        <taxon>Arthropoda</taxon>
        <taxon>Hexapoda</taxon>
        <taxon>Insecta</taxon>
        <taxon>Pterygota</taxon>
        <taxon>Neoptera</taxon>
        <taxon>Endopterygota</taxon>
        <taxon>Lepidoptera</taxon>
        <taxon>Glossata</taxon>
        <taxon>Ditrysia</taxon>
        <taxon>Tineoidea</taxon>
        <taxon>Psychidae</taxon>
        <taxon>Oiketicinae</taxon>
        <taxon>Eumeta</taxon>
    </lineage>
</organism>
<dbReference type="STRING" id="151549.A0A4C1UZH7"/>
<name>A0A4C1UZH7_EUMVA</name>
<reference evidence="1 2" key="1">
    <citation type="journal article" date="2019" name="Commun. Biol.">
        <title>The bagworm genome reveals a unique fibroin gene that provides high tensile strength.</title>
        <authorList>
            <person name="Kono N."/>
            <person name="Nakamura H."/>
            <person name="Ohtoshi R."/>
            <person name="Tomita M."/>
            <person name="Numata K."/>
            <person name="Arakawa K."/>
        </authorList>
    </citation>
    <scope>NUCLEOTIDE SEQUENCE [LARGE SCALE GENOMIC DNA]</scope>
</reference>